<dbReference type="Proteomes" id="UP000189674">
    <property type="component" value="Chromosome"/>
</dbReference>
<gene>
    <name evidence="3" type="ORF">STSP2_01047</name>
</gene>
<dbReference type="Pfam" id="PF09834">
    <property type="entry name" value="DUF2061"/>
    <property type="match status" value="1"/>
</dbReference>
<evidence type="ECO:0000259" key="2">
    <source>
        <dbReference type="Pfam" id="PF09834"/>
    </source>
</evidence>
<keyword evidence="4" id="KW-1185">Reference proteome</keyword>
<proteinExistence type="predicted"/>
<protein>
    <recommendedName>
        <fullName evidence="2">DUF2061 domain-containing protein</fullName>
    </recommendedName>
</protein>
<evidence type="ECO:0000256" key="1">
    <source>
        <dbReference type="SAM" id="Phobius"/>
    </source>
</evidence>
<dbReference type="STRING" id="1936003.STSP2_01047"/>
<evidence type="ECO:0000313" key="3">
    <source>
        <dbReference type="EMBL" id="AQT67895.1"/>
    </source>
</evidence>
<keyword evidence="1" id="KW-1133">Transmembrane helix</keyword>
<dbReference type="OrthoDB" id="197461at2"/>
<evidence type="ECO:0000313" key="4">
    <source>
        <dbReference type="Proteomes" id="UP000189674"/>
    </source>
</evidence>
<dbReference type="EMBL" id="CP019791">
    <property type="protein sequence ID" value="AQT67895.1"/>
    <property type="molecule type" value="Genomic_DNA"/>
</dbReference>
<reference evidence="4" key="1">
    <citation type="submission" date="2017-02" db="EMBL/GenBank/DDBJ databases">
        <title>Comparative genomics and description of representatives of a novel lineage of planctomycetes thriving in anoxic sediments.</title>
        <authorList>
            <person name="Spring S."/>
            <person name="Bunk B."/>
            <person name="Sproer C."/>
        </authorList>
    </citation>
    <scope>NUCLEOTIDE SEQUENCE [LARGE SCALE GENOMIC DNA]</scope>
    <source>
        <strain evidence="4">ST-NAGAB-D1</strain>
    </source>
</reference>
<sequence>MESHWRSIFKSLSWRVLATMITFSVALFLIGEVDKAASIGVADTVIKFAIYYYHERLWTKIDFGRFSRAGSEHV</sequence>
<keyword evidence="1" id="KW-0812">Transmembrane</keyword>
<feature type="domain" description="DUF2061" evidence="2">
    <location>
        <begin position="8"/>
        <end position="59"/>
    </location>
</feature>
<accession>A0A1U9NJA1</accession>
<dbReference type="InterPro" id="IPR018638">
    <property type="entry name" value="DUF2061_membrane"/>
</dbReference>
<dbReference type="RefSeq" id="WP_146660427.1">
    <property type="nucleotide sequence ID" value="NZ_CP019791.1"/>
</dbReference>
<dbReference type="AlphaFoldDB" id="A0A1U9NJA1"/>
<name>A0A1U9NJA1_9BACT</name>
<feature type="transmembrane region" description="Helical" evidence="1">
    <location>
        <begin position="12"/>
        <end position="30"/>
    </location>
</feature>
<keyword evidence="1" id="KW-0472">Membrane</keyword>
<dbReference type="KEGG" id="alus:STSP2_01047"/>
<organism evidence="3 4">
    <name type="scientific">Anaerohalosphaera lusitana</name>
    <dbReference type="NCBI Taxonomy" id="1936003"/>
    <lineage>
        <taxon>Bacteria</taxon>
        <taxon>Pseudomonadati</taxon>
        <taxon>Planctomycetota</taxon>
        <taxon>Phycisphaerae</taxon>
        <taxon>Sedimentisphaerales</taxon>
        <taxon>Anaerohalosphaeraceae</taxon>
        <taxon>Anaerohalosphaera</taxon>
    </lineage>
</organism>